<dbReference type="AlphaFoldDB" id="A0A7S3M730"/>
<evidence type="ECO:0000256" key="1">
    <source>
        <dbReference type="SAM" id="MobiDB-lite"/>
    </source>
</evidence>
<keyword evidence="2" id="KW-0812">Transmembrane</keyword>
<evidence type="ECO:0000313" key="3">
    <source>
        <dbReference type="EMBL" id="CAE0284978.1"/>
    </source>
</evidence>
<feature type="transmembrane region" description="Helical" evidence="2">
    <location>
        <begin position="492"/>
        <end position="514"/>
    </location>
</feature>
<reference evidence="3" key="1">
    <citation type="submission" date="2021-01" db="EMBL/GenBank/DDBJ databases">
        <authorList>
            <person name="Corre E."/>
            <person name="Pelletier E."/>
            <person name="Niang G."/>
            <person name="Scheremetjew M."/>
            <person name="Finn R."/>
            <person name="Kale V."/>
            <person name="Holt S."/>
            <person name="Cochrane G."/>
            <person name="Meng A."/>
            <person name="Brown T."/>
            <person name="Cohen L."/>
        </authorList>
    </citation>
    <scope>NUCLEOTIDE SEQUENCE</scope>
    <source>
        <strain evidence="3">CCAP 955/1</strain>
    </source>
</reference>
<organism evidence="3">
    <name type="scientific">Spumella elongata</name>
    <dbReference type="NCBI Taxonomy" id="89044"/>
    <lineage>
        <taxon>Eukaryota</taxon>
        <taxon>Sar</taxon>
        <taxon>Stramenopiles</taxon>
        <taxon>Ochrophyta</taxon>
        <taxon>Chrysophyceae</taxon>
        <taxon>Chromulinales</taxon>
        <taxon>Chromulinaceae</taxon>
        <taxon>Spumella</taxon>
    </lineage>
</organism>
<keyword evidence="2" id="KW-1133">Transmembrane helix</keyword>
<accession>A0A7S3M730</accession>
<feature type="region of interest" description="Disordered" evidence="1">
    <location>
        <begin position="519"/>
        <end position="538"/>
    </location>
</feature>
<dbReference type="EMBL" id="HBIC01027504">
    <property type="protein sequence ID" value="CAE0284978.1"/>
    <property type="molecule type" value="Transcribed_RNA"/>
</dbReference>
<feature type="compositionally biased region" description="Polar residues" evidence="1">
    <location>
        <begin position="519"/>
        <end position="529"/>
    </location>
</feature>
<proteinExistence type="predicted"/>
<evidence type="ECO:0000256" key="2">
    <source>
        <dbReference type="SAM" id="Phobius"/>
    </source>
</evidence>
<keyword evidence="2" id="KW-0472">Membrane</keyword>
<protein>
    <submittedName>
        <fullName evidence="3">Uncharacterized protein</fullName>
    </submittedName>
</protein>
<sequence>MPTPKALSANSDTVYVIHTLYSAAGGVCDDAILSRFAYANFHCFATSPTTSMMYSCSSEYICYYYEYSDDICNTYLNGYEMALGTCKVTDEDDDGYVSDGGAGIVFLSQGLTAQVGLPAPLPGTSLTNSYYSSTDCNAEIGIFESRQTYQSTCYSNYNGQNYSSTMYVEPNQMNYDAYGCDTNYLSSTTYLPFAQCFVSSDYLSSYSLAFTTEVPSTSLPTESPTDSPTDSPTEFPTFYSEFTAAPTDYPTESPTTSTADTYFIVRSYYGATGAICSYDVLSKTAYRTNFCIETNSYTSEKYICNSETDCYFYEYSDSYCSNQVNSSVVELGICQSTDADDDGYVTDSGAFMSQMTTAQLGPPTPLAGTSLTTTYYSLQYCNPNSVIYMLRLSFPYTCYNNFDGQNPTSTRWDLGYITTYSTFDCVPGTEIFSQYAPVNMCQNGPSIHSNQIVVTDFAAPTAQPSMAPSMPTPSPTDYPTYFPTTPKVDYDAVVGTTLAGFSAMAVINTLLFFFQPPQDTSSVSQTSNPAEAEKASEF</sequence>
<gene>
    <name evidence="3" type="ORF">SELO1098_LOCUS13819</name>
</gene>
<name>A0A7S3M730_9STRA</name>